<dbReference type="OrthoDB" id="5554402at2759"/>
<keyword evidence="1" id="KW-0472">Membrane</keyword>
<dbReference type="GO" id="GO:0005739">
    <property type="term" value="C:mitochondrion"/>
    <property type="evidence" value="ECO:0007669"/>
    <property type="project" value="TreeGrafter"/>
</dbReference>
<protein>
    <submittedName>
        <fullName evidence="2">Altered inheritance of mitochondria protein 19</fullName>
    </submittedName>
</protein>
<keyword evidence="1" id="KW-1133">Transmembrane helix</keyword>
<comment type="caution">
    <text evidence="2">The sequence shown here is derived from an EMBL/GenBank/DDBJ whole genome shotgun (WGS) entry which is preliminary data.</text>
</comment>
<reference evidence="2" key="1">
    <citation type="submission" date="2019-10" db="EMBL/GenBank/DDBJ databases">
        <title>Conservation and host-specific expression of non-tandemly repeated heterogenous ribosome RNA gene in arbuscular mycorrhizal fungi.</title>
        <authorList>
            <person name="Maeda T."/>
            <person name="Kobayashi Y."/>
            <person name="Nakagawa T."/>
            <person name="Ezawa T."/>
            <person name="Yamaguchi K."/>
            <person name="Bino T."/>
            <person name="Nishimoto Y."/>
            <person name="Shigenobu S."/>
            <person name="Kawaguchi M."/>
        </authorList>
    </citation>
    <scope>NUCLEOTIDE SEQUENCE</scope>
    <source>
        <strain evidence="2">HR1</strain>
    </source>
</reference>
<evidence type="ECO:0000256" key="1">
    <source>
        <dbReference type="SAM" id="Phobius"/>
    </source>
</evidence>
<proteinExistence type="predicted"/>
<dbReference type="PANTHER" id="PTHR28177:SF1">
    <property type="entry name" value="ALTERED INHERITANCE OF MITOCHONDRIA PROTEIN 19, MITOCHONDRIAL"/>
    <property type="match status" value="1"/>
</dbReference>
<sequence length="142" mass="15736">MIIHVIPPYITSLKMNASETNNKSTEKNDSITKKLADTPYPAWTMATLCLGSSGMAVRQYPGMPSIWTVVGFGLIFSFSGYMTYTGDFFNGGGTTTSWSLIYTLFNAEKSIKSRKPLPILMTSLAFKGKKQKNVIYKIIVVK</sequence>
<dbReference type="InterPro" id="IPR019419">
    <property type="entry name" value="AIM19"/>
</dbReference>
<dbReference type="Proteomes" id="UP000615446">
    <property type="component" value="Unassembled WGS sequence"/>
</dbReference>
<evidence type="ECO:0000313" key="3">
    <source>
        <dbReference type="Proteomes" id="UP000615446"/>
    </source>
</evidence>
<accession>A0A8H3QD81</accession>
<gene>
    <name evidence="2" type="ORF">RCL2_000287500</name>
</gene>
<feature type="transmembrane region" description="Helical" evidence="1">
    <location>
        <begin position="64"/>
        <end position="82"/>
    </location>
</feature>
<dbReference type="EMBL" id="BLAL01000016">
    <property type="protein sequence ID" value="GES75438.1"/>
    <property type="molecule type" value="Genomic_DNA"/>
</dbReference>
<name>A0A8H3QD81_9GLOM</name>
<dbReference type="AlphaFoldDB" id="A0A8H3QD81"/>
<dbReference type="Pfam" id="PF10315">
    <property type="entry name" value="Aim19"/>
    <property type="match status" value="1"/>
</dbReference>
<keyword evidence="1" id="KW-0812">Transmembrane</keyword>
<organism evidence="2 3">
    <name type="scientific">Rhizophagus clarus</name>
    <dbReference type="NCBI Taxonomy" id="94130"/>
    <lineage>
        <taxon>Eukaryota</taxon>
        <taxon>Fungi</taxon>
        <taxon>Fungi incertae sedis</taxon>
        <taxon>Mucoromycota</taxon>
        <taxon>Glomeromycotina</taxon>
        <taxon>Glomeromycetes</taxon>
        <taxon>Glomerales</taxon>
        <taxon>Glomeraceae</taxon>
        <taxon>Rhizophagus</taxon>
    </lineage>
</organism>
<dbReference type="PANTHER" id="PTHR28177">
    <property type="entry name" value="ALTERED INHERITANCE OF MITOCHONDRIA PROTEIN 19, MITOCHONDRIAL"/>
    <property type="match status" value="1"/>
</dbReference>
<evidence type="ECO:0000313" key="2">
    <source>
        <dbReference type="EMBL" id="GES75438.1"/>
    </source>
</evidence>